<dbReference type="SMART" id="SM00345">
    <property type="entry name" value="HTH_GNTR"/>
    <property type="match status" value="1"/>
</dbReference>
<organism evidence="5 6">
    <name type="scientific">Pseudonocardia ailaonensis</name>
    <dbReference type="NCBI Taxonomy" id="367279"/>
    <lineage>
        <taxon>Bacteria</taxon>
        <taxon>Bacillati</taxon>
        <taxon>Actinomycetota</taxon>
        <taxon>Actinomycetes</taxon>
        <taxon>Pseudonocardiales</taxon>
        <taxon>Pseudonocardiaceae</taxon>
        <taxon>Pseudonocardia</taxon>
    </lineage>
</organism>
<dbReference type="Proteomes" id="UP001500449">
    <property type="component" value="Unassembled WGS sequence"/>
</dbReference>
<dbReference type="SUPFAM" id="SSF46785">
    <property type="entry name" value="Winged helix' DNA-binding domain"/>
    <property type="match status" value="1"/>
</dbReference>
<keyword evidence="3" id="KW-0804">Transcription</keyword>
<accession>A0ABN2MRB9</accession>
<proteinExistence type="predicted"/>
<keyword evidence="1" id="KW-0805">Transcription regulation</keyword>
<dbReference type="InterPro" id="IPR036388">
    <property type="entry name" value="WH-like_DNA-bd_sf"/>
</dbReference>
<evidence type="ECO:0000256" key="2">
    <source>
        <dbReference type="ARBA" id="ARBA00023125"/>
    </source>
</evidence>
<dbReference type="PROSITE" id="PS50949">
    <property type="entry name" value="HTH_GNTR"/>
    <property type="match status" value="1"/>
</dbReference>
<dbReference type="PANTHER" id="PTHR43537:SF5">
    <property type="entry name" value="UXU OPERON TRANSCRIPTIONAL REGULATOR"/>
    <property type="match status" value="1"/>
</dbReference>
<dbReference type="SUPFAM" id="SSF48008">
    <property type="entry name" value="GntR ligand-binding domain-like"/>
    <property type="match status" value="1"/>
</dbReference>
<dbReference type="InterPro" id="IPR011711">
    <property type="entry name" value="GntR_C"/>
</dbReference>
<evidence type="ECO:0000256" key="3">
    <source>
        <dbReference type="ARBA" id="ARBA00023163"/>
    </source>
</evidence>
<reference evidence="5 6" key="1">
    <citation type="journal article" date="2019" name="Int. J. Syst. Evol. Microbiol.">
        <title>The Global Catalogue of Microorganisms (GCM) 10K type strain sequencing project: providing services to taxonomists for standard genome sequencing and annotation.</title>
        <authorList>
            <consortium name="The Broad Institute Genomics Platform"/>
            <consortium name="The Broad Institute Genome Sequencing Center for Infectious Disease"/>
            <person name="Wu L."/>
            <person name="Ma J."/>
        </authorList>
    </citation>
    <scope>NUCLEOTIDE SEQUENCE [LARGE SCALE GENOMIC DNA]</scope>
    <source>
        <strain evidence="5 6">JCM 16009</strain>
    </source>
</reference>
<dbReference type="EMBL" id="BAAAQK010000004">
    <property type="protein sequence ID" value="GAA1836036.1"/>
    <property type="molecule type" value="Genomic_DNA"/>
</dbReference>
<comment type="caution">
    <text evidence="5">The sequence shown here is derived from an EMBL/GenBank/DDBJ whole genome shotgun (WGS) entry which is preliminary data.</text>
</comment>
<dbReference type="PANTHER" id="PTHR43537">
    <property type="entry name" value="TRANSCRIPTIONAL REGULATOR, GNTR FAMILY"/>
    <property type="match status" value="1"/>
</dbReference>
<dbReference type="SMART" id="SM00895">
    <property type="entry name" value="FCD"/>
    <property type="match status" value="1"/>
</dbReference>
<evidence type="ECO:0000313" key="6">
    <source>
        <dbReference type="Proteomes" id="UP001500449"/>
    </source>
</evidence>
<evidence type="ECO:0000259" key="4">
    <source>
        <dbReference type="PROSITE" id="PS50949"/>
    </source>
</evidence>
<dbReference type="Pfam" id="PF07729">
    <property type="entry name" value="FCD"/>
    <property type="match status" value="1"/>
</dbReference>
<dbReference type="RefSeq" id="WP_344413486.1">
    <property type="nucleotide sequence ID" value="NZ_BAAAQK010000004.1"/>
</dbReference>
<feature type="domain" description="HTH gntR-type" evidence="4">
    <location>
        <begin position="23"/>
        <end position="90"/>
    </location>
</feature>
<evidence type="ECO:0000256" key="1">
    <source>
        <dbReference type="ARBA" id="ARBA00023015"/>
    </source>
</evidence>
<dbReference type="Gene3D" id="1.10.10.10">
    <property type="entry name" value="Winged helix-like DNA-binding domain superfamily/Winged helix DNA-binding domain"/>
    <property type="match status" value="1"/>
</dbReference>
<dbReference type="InterPro" id="IPR000524">
    <property type="entry name" value="Tscrpt_reg_HTH_GntR"/>
</dbReference>
<evidence type="ECO:0000313" key="5">
    <source>
        <dbReference type="EMBL" id="GAA1836036.1"/>
    </source>
</evidence>
<dbReference type="Gene3D" id="1.20.120.530">
    <property type="entry name" value="GntR ligand-binding domain-like"/>
    <property type="match status" value="1"/>
</dbReference>
<gene>
    <name evidence="5" type="ORF">GCM10009836_13070</name>
</gene>
<dbReference type="Pfam" id="PF00392">
    <property type="entry name" value="GntR"/>
    <property type="match status" value="1"/>
</dbReference>
<dbReference type="InterPro" id="IPR036390">
    <property type="entry name" value="WH_DNA-bd_sf"/>
</dbReference>
<sequence length="237" mass="25071">MSSSAQQVPSAPAVLEPLPARSDTLTDLVFTAIRDRIVDASLPPGSRVGEAMLAAQLQVSKTPVREALLRLRHIGLVEPGRTGLCVVAPSAATIQNAFELRSALESASGRHAADRRTIEDAARIRGLATASLAAARAGRVTEFLDLDLAFHLAIAEASGNPTLCRAVEDSVVLTIALRQRDVRVERDLVPDGQEHEEIAAEIARGAADAAAERLTDHLCRIRTLVLAAFPGEPGPCS</sequence>
<name>A0ABN2MRB9_9PSEU</name>
<keyword evidence="2" id="KW-0238">DNA-binding</keyword>
<keyword evidence="6" id="KW-1185">Reference proteome</keyword>
<dbReference type="InterPro" id="IPR008920">
    <property type="entry name" value="TF_FadR/GntR_C"/>
</dbReference>
<protein>
    <submittedName>
        <fullName evidence="5">GntR family transcriptional regulator</fullName>
    </submittedName>
</protein>